<keyword evidence="3" id="KW-1185">Reference proteome</keyword>
<feature type="transmembrane region" description="Helical" evidence="1">
    <location>
        <begin position="311"/>
        <end position="332"/>
    </location>
</feature>
<feature type="transmembrane region" description="Helical" evidence="1">
    <location>
        <begin position="285"/>
        <end position="305"/>
    </location>
</feature>
<feature type="transmembrane region" description="Helical" evidence="1">
    <location>
        <begin position="129"/>
        <end position="151"/>
    </location>
</feature>
<proteinExistence type="predicted"/>
<sequence length="345" mass="36326">MGTVVGAGFASGQEVLQFFSFFGITGIFGLLVAALLFVFFGLVILELGRRLNADSHREVIQYAGGRWLGTVIDGVITFFLFGALTAMAAGAGAIFEEQFGLPFILGSLVMVIITMLTVLLGISGVINAISFVVPALLVSVLGITVATLVTSPLNPGEVTDWARAARAAVPSWPLSAITYVSYNLVLGVSVLAPLGKHVNNPKTLQKGALLGGIGLGIGALAINLTMLSRIPEVAGYEVPMVFVAAQFSPLIQIAYSVVLLAEIYTTAVGSLYGFAERITDQGKPLFKWLVIGTGIVAFAASQFGFSTLVRVLYPAVGYAGLLMLGGLLYGYAKEHLIAQPAYKRE</sequence>
<evidence type="ECO:0000313" key="2">
    <source>
        <dbReference type="EMBL" id="SFR00514.1"/>
    </source>
</evidence>
<evidence type="ECO:0000313" key="3">
    <source>
        <dbReference type="Proteomes" id="UP000199584"/>
    </source>
</evidence>
<feature type="transmembrane region" description="Helical" evidence="1">
    <location>
        <begin position="207"/>
        <end position="230"/>
    </location>
</feature>
<feature type="transmembrane region" description="Helical" evidence="1">
    <location>
        <begin position="101"/>
        <end position="122"/>
    </location>
</feature>
<evidence type="ECO:0000256" key="1">
    <source>
        <dbReference type="SAM" id="Phobius"/>
    </source>
</evidence>
<dbReference type="RefSeq" id="WP_245779645.1">
    <property type="nucleotide sequence ID" value="NZ_FOYM01000005.1"/>
</dbReference>
<protein>
    <submittedName>
        <fullName evidence="2">Uncharacterized membrane protein YkvI</fullName>
    </submittedName>
</protein>
<reference evidence="3" key="1">
    <citation type="submission" date="2016-10" db="EMBL/GenBank/DDBJ databases">
        <authorList>
            <person name="Varghese N."/>
            <person name="Submissions S."/>
        </authorList>
    </citation>
    <scope>NUCLEOTIDE SEQUENCE [LARGE SCALE GENOMIC DNA]</scope>
    <source>
        <strain evidence="3">DSM 3669</strain>
    </source>
</reference>
<keyword evidence="1" id="KW-1133">Transmembrane helix</keyword>
<dbReference type="InterPro" id="IPR038728">
    <property type="entry name" value="YkvI-like"/>
</dbReference>
<feature type="transmembrane region" description="Helical" evidence="1">
    <location>
        <begin position="250"/>
        <end position="273"/>
    </location>
</feature>
<dbReference type="Proteomes" id="UP000199584">
    <property type="component" value="Unassembled WGS sequence"/>
</dbReference>
<dbReference type="AlphaFoldDB" id="A0A1I6D4W1"/>
<dbReference type="PANTHER" id="PTHR37814">
    <property type="entry name" value="CONSERVED MEMBRANE PROTEIN"/>
    <property type="match status" value="1"/>
</dbReference>
<keyword evidence="1" id="KW-0812">Transmembrane</keyword>
<dbReference type="PANTHER" id="PTHR37814:SF1">
    <property type="entry name" value="MEMBRANE PROTEIN"/>
    <property type="match status" value="1"/>
</dbReference>
<dbReference type="STRING" id="39060.SAMN05660706_105123"/>
<gene>
    <name evidence="2" type="ORF">SAMN05660706_105123</name>
</gene>
<feature type="transmembrane region" description="Helical" evidence="1">
    <location>
        <begin position="171"/>
        <end position="195"/>
    </location>
</feature>
<name>A0A1I6D4W1_9FIRM</name>
<organism evidence="2 3">
    <name type="scientific">Desulfoscipio geothermicus DSM 3669</name>
    <dbReference type="NCBI Taxonomy" id="1121426"/>
    <lineage>
        <taxon>Bacteria</taxon>
        <taxon>Bacillati</taxon>
        <taxon>Bacillota</taxon>
        <taxon>Clostridia</taxon>
        <taxon>Eubacteriales</taxon>
        <taxon>Desulfallaceae</taxon>
        <taxon>Desulfoscipio</taxon>
    </lineage>
</organism>
<feature type="transmembrane region" description="Helical" evidence="1">
    <location>
        <begin position="66"/>
        <end position="95"/>
    </location>
</feature>
<accession>A0A1I6D4W1</accession>
<feature type="transmembrane region" description="Helical" evidence="1">
    <location>
        <begin position="18"/>
        <end position="45"/>
    </location>
</feature>
<keyword evidence="1" id="KW-0472">Membrane</keyword>
<dbReference type="EMBL" id="FOYM01000005">
    <property type="protein sequence ID" value="SFR00514.1"/>
    <property type="molecule type" value="Genomic_DNA"/>
</dbReference>